<sequence length="935" mass="103042">MDTTMRDPSNIFLLTPLSLFVLATFGTVAVVQASPIDDESQPETSDPSAYYDESADRAGALNGILTMPEANEDSFDLPDGIKGTRATMRLENVLPPSIQTSFNYPTNGKPSPLYGAQPFTQQLLLFEEFGPEKLDPTTPAAPLPFPPAAIGPAPAQDPNNIARSAPPGSALDAFLRQPGLTPFPSQFANVVDRNPWQAQIEVFLNRHIGSSAEGRPPGKGWAHQRWNEFYPQAAYKTVQTGARLNGGLRDSRQMHGYAMGEFGPGGLYHNVAGIPATDGTAKGVDTRFHPNMPVQNHNAVWTFDGTLPPKLLMVRYGQPVMMRHYNGLPIDPSANRGFGLHTISTHEHNGHAPAESDGFANAFFFPGQFYDYRWPIQLAGYDSINTKAEDPRAAFPCAAGETLWVNDVVPSKKTCDHGTIKIRGDWRETMSTHWFHDHMLDFTAQNVYKGNAAMMNYYSALDRGNEAVDDGVNLRLPSGSALPWGNRDYDVNLVFADKAWDQEGQLWFNPFNTDGFLGDQVLVNWQWKPTLDVRARSYRFRMLNGSVSRYFKLALVREIKGTGGEFQGPKNSGVSYSRVPFHMIANDGNIMEHSVPFDGSMDLDADGDKQNHNAILPTQGIAERFDIIVNFSKNGIKPGDKLFFVNLQAHDDGKGPKEPIPLGEVLSEKYLAVLKPTSKGPQWDRGDPAVGKVLQLNVKAYTGQDLAMNPAAYEPAKPGKAEGLVMIPLKLHRDNVADKALLAKARHRTFTFGRSDGTDEAPWTVKTDGGFGFHMDPRRLNASTQLSSGPTDAGVAGFGTLEVWNIKAGGTGWSHPVHVHFEEGIILSRGGKAPPEWEKWARKDVYRIGSEKDGLDSVEMAINFREFAGTYMEHCHNTQHEDNSMLLRWDLEKPGQLQLMPTPLPSWDGVRYVNSAALPTFRSGDGFGPQVVVKP</sequence>
<dbReference type="PANTHER" id="PTHR48267:SF1">
    <property type="entry name" value="BILIRUBIN OXIDASE"/>
    <property type="match status" value="1"/>
</dbReference>
<comment type="caution">
    <text evidence="3">The sequence shown here is derived from an EMBL/GenBank/DDBJ whole genome shotgun (WGS) entry which is preliminary data.</text>
</comment>
<gene>
    <name evidence="3" type="ORF">ACGSLL_04955</name>
</gene>
<dbReference type="PANTHER" id="PTHR48267">
    <property type="entry name" value="CUPREDOXIN SUPERFAMILY PROTEIN"/>
    <property type="match status" value="1"/>
</dbReference>
<evidence type="ECO:0000259" key="2">
    <source>
        <dbReference type="Pfam" id="PF07731"/>
    </source>
</evidence>
<evidence type="ECO:0000313" key="3">
    <source>
        <dbReference type="EMBL" id="MFG6203699.1"/>
    </source>
</evidence>
<dbReference type="Proteomes" id="UP001605918">
    <property type="component" value="Unassembled WGS sequence"/>
</dbReference>
<protein>
    <submittedName>
        <fullName evidence="3">Multicopper oxidase domain-containing protein</fullName>
    </submittedName>
</protein>
<accession>A0ABW7D782</accession>
<dbReference type="RefSeq" id="WP_394503735.1">
    <property type="nucleotide sequence ID" value="NZ_JBIEIL010000002.1"/>
</dbReference>
<dbReference type="EMBL" id="JBIEIL010000002">
    <property type="protein sequence ID" value="MFG6203699.1"/>
    <property type="molecule type" value="Genomic_DNA"/>
</dbReference>
<dbReference type="Pfam" id="PF07731">
    <property type="entry name" value="Cu-oxidase_2"/>
    <property type="match status" value="1"/>
</dbReference>
<evidence type="ECO:0000313" key="4">
    <source>
        <dbReference type="Proteomes" id="UP001605918"/>
    </source>
</evidence>
<dbReference type="InterPro" id="IPR011706">
    <property type="entry name" value="Cu-oxidase_C"/>
</dbReference>
<dbReference type="Gene3D" id="2.60.40.420">
    <property type="entry name" value="Cupredoxins - blue copper proteins"/>
    <property type="match status" value="3"/>
</dbReference>
<evidence type="ECO:0000256" key="1">
    <source>
        <dbReference type="SAM" id="MobiDB-lite"/>
    </source>
</evidence>
<dbReference type="SUPFAM" id="SSF49503">
    <property type="entry name" value="Cupredoxins"/>
    <property type="match status" value="3"/>
</dbReference>
<keyword evidence="4" id="KW-1185">Reference proteome</keyword>
<reference evidence="3 4" key="1">
    <citation type="submission" date="2024-10" db="EMBL/GenBank/DDBJ databases">
        <title>Whole genome of Pseudomonas sp Strain RB5.</title>
        <authorList>
            <person name="Selami N."/>
        </authorList>
    </citation>
    <scope>NUCLEOTIDE SEQUENCE [LARGE SCALE GENOMIC DNA]</scope>
    <source>
        <strain evidence="3 4">RB5</strain>
    </source>
</reference>
<proteinExistence type="predicted"/>
<feature type="region of interest" description="Disordered" evidence="1">
    <location>
        <begin position="146"/>
        <end position="169"/>
    </location>
</feature>
<dbReference type="InterPro" id="IPR045087">
    <property type="entry name" value="Cu-oxidase_fam"/>
</dbReference>
<dbReference type="InterPro" id="IPR008972">
    <property type="entry name" value="Cupredoxin"/>
</dbReference>
<name>A0ABW7D782_9PSED</name>
<feature type="domain" description="Plastocyanin-like" evidence="2">
    <location>
        <begin position="790"/>
        <end position="889"/>
    </location>
</feature>
<organism evidence="3 4">
    <name type="scientific">Pseudomonas retamae</name>
    <dbReference type="NCBI Taxonomy" id="702110"/>
    <lineage>
        <taxon>Bacteria</taxon>
        <taxon>Pseudomonadati</taxon>
        <taxon>Pseudomonadota</taxon>
        <taxon>Gammaproteobacteria</taxon>
        <taxon>Pseudomonadales</taxon>
        <taxon>Pseudomonadaceae</taxon>
        <taxon>Pseudomonas</taxon>
    </lineage>
</organism>